<gene>
    <name evidence="1" type="ORF">GH741_01630</name>
</gene>
<organism evidence="1 2">
    <name type="scientific">Aquibacillus halophilus</name>
    <dbReference type="NCBI Taxonomy" id="930132"/>
    <lineage>
        <taxon>Bacteria</taxon>
        <taxon>Bacillati</taxon>
        <taxon>Bacillota</taxon>
        <taxon>Bacilli</taxon>
        <taxon>Bacillales</taxon>
        <taxon>Bacillaceae</taxon>
        <taxon>Aquibacillus</taxon>
    </lineage>
</organism>
<dbReference type="EMBL" id="WJNG01000002">
    <property type="protein sequence ID" value="MRH41371.1"/>
    <property type="molecule type" value="Genomic_DNA"/>
</dbReference>
<dbReference type="RefSeq" id="WP_153735040.1">
    <property type="nucleotide sequence ID" value="NZ_WJNG01000002.1"/>
</dbReference>
<keyword evidence="2" id="KW-1185">Reference proteome</keyword>
<protein>
    <submittedName>
        <fullName evidence="1">Uncharacterized protein</fullName>
    </submittedName>
</protein>
<sequence>MLNPEILIELQKYVEERLEIESFSLKLNESSFDLFQEVQHSEIDNFIKTKRKPTLNQVLFNFIDSTGVKDSIIYKRAGIDRRHFSKIRTNPNYQPRKNTTIALALALELTKEDTDELLGSAGYSLSDSDTNDLVIQYCLEKKIYDINLVNQALDHFDLDPLTGLH</sequence>
<proteinExistence type="predicted"/>
<dbReference type="AlphaFoldDB" id="A0A6A8DC66"/>
<dbReference type="OrthoDB" id="6194521at2"/>
<evidence type="ECO:0000313" key="1">
    <source>
        <dbReference type="EMBL" id="MRH41371.1"/>
    </source>
</evidence>
<dbReference type="Proteomes" id="UP000799092">
    <property type="component" value="Unassembled WGS sequence"/>
</dbReference>
<comment type="caution">
    <text evidence="1">The sequence shown here is derived from an EMBL/GenBank/DDBJ whole genome shotgun (WGS) entry which is preliminary data.</text>
</comment>
<reference evidence="1" key="1">
    <citation type="submission" date="2019-11" db="EMBL/GenBank/DDBJ databases">
        <authorList>
            <person name="Li J."/>
        </authorList>
    </citation>
    <scope>NUCLEOTIDE SEQUENCE</scope>
    <source>
        <strain evidence="1">B6B</strain>
    </source>
</reference>
<name>A0A6A8DC66_9BACI</name>
<evidence type="ECO:0000313" key="2">
    <source>
        <dbReference type="Proteomes" id="UP000799092"/>
    </source>
</evidence>
<accession>A0A6A8DC66</accession>